<keyword evidence="1" id="KW-0472">Membrane</keyword>
<organism evidence="2">
    <name type="scientific">Culex tarsalis</name>
    <name type="common">Encephalitis mosquito</name>
    <dbReference type="NCBI Taxonomy" id="7177"/>
    <lineage>
        <taxon>Eukaryota</taxon>
        <taxon>Metazoa</taxon>
        <taxon>Ecdysozoa</taxon>
        <taxon>Arthropoda</taxon>
        <taxon>Hexapoda</taxon>
        <taxon>Insecta</taxon>
        <taxon>Pterygota</taxon>
        <taxon>Neoptera</taxon>
        <taxon>Endopterygota</taxon>
        <taxon>Diptera</taxon>
        <taxon>Nematocera</taxon>
        <taxon>Culicoidea</taxon>
        <taxon>Culicidae</taxon>
        <taxon>Culicinae</taxon>
        <taxon>Culicini</taxon>
        <taxon>Culex</taxon>
        <taxon>Culex</taxon>
    </lineage>
</organism>
<protein>
    <submittedName>
        <fullName evidence="2">Protein with signal anchor</fullName>
    </submittedName>
</protein>
<feature type="transmembrane region" description="Helical" evidence="1">
    <location>
        <begin position="33"/>
        <end position="57"/>
    </location>
</feature>
<accession>A0A1Q3FV04</accession>
<sequence length="70" mass="7652">MAVGRVAGTGNIGYSTNFRGGGRSYHGGINEEIIWISVGMAITIGILITLALFYLAYEKCQKRRNSYIHA</sequence>
<keyword evidence="1" id="KW-1133">Transmembrane helix</keyword>
<evidence type="ECO:0000256" key="1">
    <source>
        <dbReference type="SAM" id="Phobius"/>
    </source>
</evidence>
<dbReference type="EMBL" id="GFDL01003631">
    <property type="protein sequence ID" value="JAV31414.1"/>
    <property type="molecule type" value="Transcribed_RNA"/>
</dbReference>
<reference evidence="2" key="1">
    <citation type="submission" date="2017-01" db="EMBL/GenBank/DDBJ databases">
        <title>A deep insight into the sialotranscriptome of adult male and female Cluex tarsalis mosquitoes.</title>
        <authorList>
            <person name="Ribeiro J.M."/>
            <person name="Moreira F."/>
            <person name="Bernard K.A."/>
            <person name="Calvo E."/>
        </authorList>
    </citation>
    <scope>NUCLEOTIDE SEQUENCE</scope>
    <source>
        <strain evidence="2">Kern County</strain>
        <tissue evidence="2">Salivary glands</tissue>
    </source>
</reference>
<keyword evidence="1" id="KW-0812">Transmembrane</keyword>
<dbReference type="AlphaFoldDB" id="A0A1Q3FV04"/>
<name>A0A1Q3FV04_CULTA</name>
<evidence type="ECO:0000313" key="2">
    <source>
        <dbReference type="EMBL" id="JAV31414.1"/>
    </source>
</evidence>
<proteinExistence type="predicted"/>